<dbReference type="PANTHER" id="PTHR42770">
    <property type="entry name" value="AMINO ACID TRANSPORTER-RELATED"/>
    <property type="match status" value="1"/>
</dbReference>
<dbReference type="InterPro" id="IPR050367">
    <property type="entry name" value="APC_superfamily"/>
</dbReference>
<dbReference type="InterPro" id="IPR004841">
    <property type="entry name" value="AA-permease/SLC12A_dom"/>
</dbReference>
<organism evidence="7 8">
    <name type="scientific">Pseudotabrizicola alkalilacus</name>
    <dbReference type="NCBI Taxonomy" id="2305252"/>
    <lineage>
        <taxon>Bacteria</taxon>
        <taxon>Pseudomonadati</taxon>
        <taxon>Pseudomonadota</taxon>
        <taxon>Alphaproteobacteria</taxon>
        <taxon>Rhodobacterales</taxon>
        <taxon>Paracoccaceae</taxon>
        <taxon>Pseudotabrizicola</taxon>
    </lineage>
</organism>
<protein>
    <submittedName>
        <fullName evidence="7">APC family permease</fullName>
    </submittedName>
</protein>
<dbReference type="GO" id="GO:0016020">
    <property type="term" value="C:membrane"/>
    <property type="evidence" value="ECO:0007669"/>
    <property type="project" value="UniProtKB-SubCell"/>
</dbReference>
<evidence type="ECO:0000256" key="2">
    <source>
        <dbReference type="ARBA" id="ARBA00022692"/>
    </source>
</evidence>
<evidence type="ECO:0000256" key="3">
    <source>
        <dbReference type="ARBA" id="ARBA00022989"/>
    </source>
</evidence>
<accession>A0A411Z2Z6</accession>
<dbReference type="GO" id="GO:0055085">
    <property type="term" value="P:transmembrane transport"/>
    <property type="evidence" value="ECO:0007669"/>
    <property type="project" value="InterPro"/>
</dbReference>
<dbReference type="Proteomes" id="UP000284547">
    <property type="component" value="Unassembled WGS sequence"/>
</dbReference>
<feature type="transmembrane region" description="Helical" evidence="5">
    <location>
        <begin position="374"/>
        <end position="400"/>
    </location>
</feature>
<feature type="transmembrane region" description="Helical" evidence="5">
    <location>
        <begin position="412"/>
        <end position="433"/>
    </location>
</feature>
<feature type="transmembrane region" description="Helical" evidence="5">
    <location>
        <begin position="130"/>
        <end position="151"/>
    </location>
</feature>
<dbReference type="EMBL" id="QWEY01000004">
    <property type="protein sequence ID" value="RGP37451.1"/>
    <property type="molecule type" value="Genomic_DNA"/>
</dbReference>
<dbReference type="PIRSF" id="PIRSF006060">
    <property type="entry name" value="AA_transporter"/>
    <property type="match status" value="1"/>
</dbReference>
<feature type="domain" description="Amino acid permease/ SLC12A" evidence="6">
    <location>
        <begin position="24"/>
        <end position="434"/>
    </location>
</feature>
<sequence>MSLDATAQAPDGERLAKNSIGLLHIVFFVVAAAAPLTAVVGATPVAFAFGNGAGVPGAFVLAGLLYLLFSVGFTAMSRHVGGAGAFYTYIAQGIGRPAGIGGALIALMTYTAVQCAVYALFGVFFSGTMAGLGIDLPWFVWSLLAVGLVHLAGQRNIAFSGRILGVVMIAEVLILLLLNLAIVLQGGGPEGMSASSFAPEVVFTPGLAVALVFVVGSFIGFESTAIFGEEAKDPDRTIPRATYVAVLLITVFYAFSTWAVVQFYGPSNIQAAAAAEGGLESLYFVAAEQALGGWSVTLMNILLLLSLFACVLSFHNTLNRYFFALGREGLLPHSLGRVHATHGSPARAGVAQSLTAAALLIAFTLGGADPYKVVFSWMSGLAVLGILAVQIMVSVAIILYFKRTHGTEHSALVTVVAPVLALVGLVGAFLLVSMNTDLLTGSDHVLVQAYPLLIVLVGLCGPLLARSIQSRKPELYNNLGRVFE</sequence>
<keyword evidence="8" id="KW-1185">Reference proteome</keyword>
<evidence type="ECO:0000259" key="6">
    <source>
        <dbReference type="Pfam" id="PF00324"/>
    </source>
</evidence>
<feature type="transmembrane region" description="Helical" evidence="5">
    <location>
        <begin position="163"/>
        <end position="182"/>
    </location>
</feature>
<feature type="transmembrane region" description="Helical" evidence="5">
    <location>
        <begin position="98"/>
        <end position="124"/>
    </location>
</feature>
<dbReference type="Pfam" id="PF00324">
    <property type="entry name" value="AA_permease"/>
    <property type="match status" value="1"/>
</dbReference>
<dbReference type="RefSeq" id="WP_118151496.1">
    <property type="nucleotide sequence ID" value="NZ_QWEY01000004.1"/>
</dbReference>
<feature type="transmembrane region" description="Helical" evidence="5">
    <location>
        <begin position="21"/>
        <end position="49"/>
    </location>
</feature>
<gene>
    <name evidence="7" type="ORF">D1012_09535</name>
</gene>
<comment type="caution">
    <text evidence="7">The sequence shown here is derived from an EMBL/GenBank/DDBJ whole genome shotgun (WGS) entry which is preliminary data.</text>
</comment>
<comment type="subcellular location">
    <subcellularLocation>
        <location evidence="1">Membrane</location>
        <topology evidence="1">Multi-pass membrane protein</topology>
    </subcellularLocation>
</comment>
<keyword evidence="3 5" id="KW-1133">Transmembrane helix</keyword>
<evidence type="ECO:0000256" key="4">
    <source>
        <dbReference type="ARBA" id="ARBA00023136"/>
    </source>
</evidence>
<feature type="transmembrane region" description="Helical" evidence="5">
    <location>
        <begin position="55"/>
        <end position="77"/>
    </location>
</feature>
<feature type="transmembrane region" description="Helical" evidence="5">
    <location>
        <begin position="291"/>
        <end position="314"/>
    </location>
</feature>
<feature type="transmembrane region" description="Helical" evidence="5">
    <location>
        <begin position="349"/>
        <end position="368"/>
    </location>
</feature>
<reference evidence="7 8" key="1">
    <citation type="submission" date="2018-08" db="EMBL/GenBank/DDBJ databases">
        <title>Flavobacterium tibetense sp. nov., isolated from a wetland YonghuCo on Tibetan Plateau.</title>
        <authorList>
            <person name="Phurbu D."/>
            <person name="Lu H."/>
            <person name="Xing P."/>
        </authorList>
    </citation>
    <scope>NUCLEOTIDE SEQUENCE [LARGE SCALE GENOMIC DNA]</scope>
    <source>
        <strain evidence="7 8">DJC</strain>
    </source>
</reference>
<keyword evidence="2 5" id="KW-0812">Transmembrane</keyword>
<evidence type="ECO:0000256" key="1">
    <source>
        <dbReference type="ARBA" id="ARBA00004141"/>
    </source>
</evidence>
<feature type="transmembrane region" description="Helical" evidence="5">
    <location>
        <begin position="445"/>
        <end position="465"/>
    </location>
</feature>
<evidence type="ECO:0000313" key="7">
    <source>
        <dbReference type="EMBL" id="RGP37451.1"/>
    </source>
</evidence>
<dbReference type="AlphaFoldDB" id="A0A411Z2Z6"/>
<proteinExistence type="predicted"/>
<feature type="transmembrane region" description="Helical" evidence="5">
    <location>
        <begin position="241"/>
        <end position="261"/>
    </location>
</feature>
<evidence type="ECO:0000313" key="8">
    <source>
        <dbReference type="Proteomes" id="UP000284547"/>
    </source>
</evidence>
<name>A0A411Z2Z6_9RHOB</name>
<feature type="transmembrane region" description="Helical" evidence="5">
    <location>
        <begin position="202"/>
        <end position="221"/>
    </location>
</feature>
<keyword evidence="4 5" id="KW-0472">Membrane</keyword>
<evidence type="ECO:0000256" key="5">
    <source>
        <dbReference type="SAM" id="Phobius"/>
    </source>
</evidence>
<dbReference type="OrthoDB" id="9804700at2"/>
<dbReference type="PANTHER" id="PTHR42770:SF16">
    <property type="entry name" value="AMINO ACID PERMEASE"/>
    <property type="match status" value="1"/>
</dbReference>
<dbReference type="Gene3D" id="1.20.1740.10">
    <property type="entry name" value="Amino acid/polyamine transporter I"/>
    <property type="match status" value="1"/>
</dbReference>